<dbReference type="Gene3D" id="3.40.50.10190">
    <property type="entry name" value="BRCT domain"/>
    <property type="match status" value="1"/>
</dbReference>
<feature type="compositionally biased region" description="Basic residues" evidence="4">
    <location>
        <begin position="46"/>
        <end position="60"/>
    </location>
</feature>
<feature type="region of interest" description="Disordered" evidence="4">
    <location>
        <begin position="179"/>
        <end position="241"/>
    </location>
</feature>
<feature type="compositionally biased region" description="Polar residues" evidence="4">
    <location>
        <begin position="569"/>
        <end position="602"/>
    </location>
</feature>
<dbReference type="Gene3D" id="2.30.30.140">
    <property type="match status" value="1"/>
</dbReference>
<gene>
    <name evidence="6" type="ORF">UA08_00315</name>
</gene>
<dbReference type="STRING" id="1441469.A0A225B9L6"/>
<dbReference type="GeneID" id="31000070"/>
<keyword evidence="2" id="KW-0227">DNA damage</keyword>
<feature type="compositionally biased region" description="Polar residues" evidence="4">
    <location>
        <begin position="812"/>
        <end position="828"/>
    </location>
</feature>
<feature type="compositionally biased region" description="Basic and acidic residues" evidence="4">
    <location>
        <begin position="841"/>
        <end position="851"/>
    </location>
</feature>
<evidence type="ECO:0000256" key="1">
    <source>
        <dbReference type="ARBA" id="ARBA00004123"/>
    </source>
</evidence>
<feature type="region of interest" description="Disordered" evidence="4">
    <location>
        <begin position="772"/>
        <end position="852"/>
    </location>
</feature>
<feature type="compositionally biased region" description="Basic and acidic residues" evidence="4">
    <location>
        <begin position="321"/>
        <end position="342"/>
    </location>
</feature>
<feature type="compositionally biased region" description="Basic and acidic residues" evidence="4">
    <location>
        <begin position="798"/>
        <end position="811"/>
    </location>
</feature>
<dbReference type="PANTHER" id="PTHR15321">
    <property type="entry name" value="TUMOR SUPPRESSOR P53-BINDING PROTEIN 1"/>
    <property type="match status" value="1"/>
</dbReference>
<feature type="compositionally biased region" description="Polar residues" evidence="4">
    <location>
        <begin position="34"/>
        <end position="45"/>
    </location>
</feature>
<reference evidence="6 7" key="1">
    <citation type="submission" date="2015-06" db="EMBL/GenBank/DDBJ databases">
        <title>Talaromyces atroroseus IBT 11181 draft genome.</title>
        <authorList>
            <person name="Rasmussen K.B."/>
            <person name="Rasmussen S."/>
            <person name="Petersen B."/>
            <person name="Sicheritz-Ponten T."/>
            <person name="Mortensen U.H."/>
            <person name="Thrane U."/>
        </authorList>
    </citation>
    <scope>NUCLEOTIDE SEQUENCE [LARGE SCALE GENOMIC DNA]</scope>
    <source>
        <strain evidence="6 7">IBT 11181</strain>
    </source>
</reference>
<dbReference type="InterPro" id="IPR013914">
    <property type="entry name" value="Rad9_Rad53-bd_dom_fun"/>
</dbReference>
<dbReference type="Proteomes" id="UP000214365">
    <property type="component" value="Unassembled WGS sequence"/>
</dbReference>
<organism evidence="6 7">
    <name type="scientific">Talaromyces atroroseus</name>
    <dbReference type="NCBI Taxonomy" id="1441469"/>
    <lineage>
        <taxon>Eukaryota</taxon>
        <taxon>Fungi</taxon>
        <taxon>Dikarya</taxon>
        <taxon>Ascomycota</taxon>
        <taxon>Pezizomycotina</taxon>
        <taxon>Eurotiomycetes</taxon>
        <taxon>Eurotiomycetidae</taxon>
        <taxon>Eurotiales</taxon>
        <taxon>Trichocomaceae</taxon>
        <taxon>Talaromyces</taxon>
        <taxon>Talaromyces sect. Trachyspermi</taxon>
    </lineage>
</organism>
<protein>
    <recommendedName>
        <fullName evidence="5">BRCT domain-containing protein</fullName>
    </recommendedName>
</protein>
<comment type="caution">
    <text evidence="6">The sequence shown here is derived from an EMBL/GenBank/DDBJ whole genome shotgun (WGS) entry which is preliminary data.</text>
</comment>
<dbReference type="GO" id="GO:0005634">
    <property type="term" value="C:nucleus"/>
    <property type="evidence" value="ECO:0007669"/>
    <property type="project" value="UniProtKB-SubCell"/>
</dbReference>
<feature type="region of interest" description="Disordered" evidence="4">
    <location>
        <begin position="32"/>
        <end position="117"/>
    </location>
</feature>
<feature type="region of interest" description="Disordered" evidence="4">
    <location>
        <begin position="409"/>
        <end position="456"/>
    </location>
</feature>
<evidence type="ECO:0000313" key="6">
    <source>
        <dbReference type="EMBL" id="OKL64086.1"/>
    </source>
</evidence>
<dbReference type="CDD" id="cd17745">
    <property type="entry name" value="BRCT_p53bp1_rpt1"/>
    <property type="match status" value="1"/>
</dbReference>
<dbReference type="PANTHER" id="PTHR15321:SF3">
    <property type="entry name" value="TP53-BINDING PROTEIN 1"/>
    <property type="match status" value="1"/>
</dbReference>
<dbReference type="OrthoDB" id="129353at2759"/>
<evidence type="ECO:0000256" key="2">
    <source>
        <dbReference type="ARBA" id="ARBA00022763"/>
    </source>
</evidence>
<feature type="region of interest" description="Disordered" evidence="4">
    <location>
        <begin position="126"/>
        <end position="145"/>
    </location>
</feature>
<dbReference type="Pfam" id="PF08605">
    <property type="entry name" value="Rad9_Rad53_bind"/>
    <property type="match status" value="1"/>
</dbReference>
<dbReference type="PROSITE" id="PS50172">
    <property type="entry name" value="BRCT"/>
    <property type="match status" value="1"/>
</dbReference>
<dbReference type="SUPFAM" id="SSF52113">
    <property type="entry name" value="BRCT domain"/>
    <property type="match status" value="1"/>
</dbReference>
<dbReference type="SMART" id="SM00292">
    <property type="entry name" value="BRCT"/>
    <property type="match status" value="1"/>
</dbReference>
<feature type="region of interest" description="Disordered" evidence="4">
    <location>
        <begin position="511"/>
        <end position="648"/>
    </location>
</feature>
<feature type="compositionally biased region" description="Polar residues" evidence="4">
    <location>
        <begin position="435"/>
        <end position="446"/>
    </location>
</feature>
<dbReference type="GO" id="GO:0045944">
    <property type="term" value="P:positive regulation of transcription by RNA polymerase II"/>
    <property type="evidence" value="ECO:0007669"/>
    <property type="project" value="TreeGrafter"/>
</dbReference>
<sequence>MDSQTSDSLDIAKLKRFALGGDENDLSHALVSEAESQSSLTSQISHGKRVSHRSRPRGNNRKPAIAVEVFSNTKRHVKDTGQGNSHSQERLSGVPDSITPKMNSGESGPGDTQPISQSIYENIIARAKSFHPSQDGSYPRSDLHDVDQESLQLTVKEGEPGHIDLLAGFDSKKATVIHNSSDDDELSSKEGPSSPVHLASHEVFPESQRFLETPMTAEKQRDAPNLATTTPSLPRNPLAADLGSSGGTMALSLAELFKATQAPSSPFVNGLPSAPLSDRPSPDIPIQTRPLGEYTSSPSRTPRPHLIRNHTDPLSYVPMDESQKFRDKLSEEKRTRSAENIDSEERIDTDFEEESSFVQRLNRQREIVNETNIRLATVTEGESPSSKAKLPAKPIRCQSRDGFLEAEHNEQEHSASFNNEGASEEETEKEDNVAIPTNQARRVISSSEEDKENQVGLYTAGPYTATLAHDRLSQALDLYNGSTLTDTPPAGLSLLTPEGNIIKMSEQVINVRDSQPSPSQRSSRHVRTTSLFSQPEFEQIHSSYDDSSPPRKRQRQRYSAQERGAHLIQRNSQLSPSKYQQSSIQNPTGSSSMPSVVANTPVNKIGDDTVPETSIPESTPDRIRQPTITLEAPGRLSSMQETDKEDPDLPTIRHQRQRRNIVGIPLRNGSPQAQPRKWSDFVSSSPAKGAIKTLSEISAEQFTNTTPDDILDIEILNNEDREFSKTIESPRHCTPKKRLQTASDWISPDIKSSLVPPESSYGVNATHSLHTETQANHPESPEPSLRPAIIRRQRTRPPQREDMFNMDESPRTRTPATKSNMSRKSQFNRSEEKASGLPASEKSKFSNDSSRRSFINYTNTNSIQAEQMVRGASVASNRNLSNTNTQDDNATSDIESPVLEEAMVAPNQVLAFWNGRKRAYYPATYLRSCGPQRCMVNFVDSGPVEVALGSVKKLQLRVGDAIKVDLPNVPKVTHIVRGFSQQLKPGDLLKTNDYGHFPVTDIYGFSTVILAAKQRKSLPGGGHLESEQTIEVPIHSIYLDMILWNQLKGRSFAPDKKLDPTLNVIQTPSRGASTPVSPGSKVSRTQLPTRVGLFSGMIFAVSFGDQDVTKARLTKLILENGGQILQDGFEELFEFPSSVPPVTHTATSSQIPSTEESIHFRLAPKFENIGFTCLIADKHSRRAKYMQALALNVPCLSRRWIEDCASHNRILGWEHYLLPAGESKYLHGAIKSRVLTPYSAETTMFAEMIDGRAKLLDGQSVLLVLGRGKTEERRKAYLFLAYALGATRVGRVLDLKSGKKLLHTNARNNAGKCGWDWLYVDDHEEAAAKEIIIGKPSDTANNSRKRKRSSIFTNSFGGAETARDEGSIQIMSNESVCQSLILGMICK</sequence>
<evidence type="ECO:0000256" key="3">
    <source>
        <dbReference type="ARBA" id="ARBA00023242"/>
    </source>
</evidence>
<feature type="region of interest" description="Disordered" evidence="4">
    <location>
        <begin position="268"/>
        <end position="342"/>
    </location>
</feature>
<dbReference type="EMBL" id="LFMY01000001">
    <property type="protein sequence ID" value="OKL64086.1"/>
    <property type="molecule type" value="Genomic_DNA"/>
</dbReference>
<feature type="domain" description="BRCT" evidence="5">
    <location>
        <begin position="1089"/>
        <end position="1218"/>
    </location>
</feature>
<dbReference type="Pfam" id="PF00533">
    <property type="entry name" value="BRCT"/>
    <property type="match status" value="1"/>
</dbReference>
<dbReference type="GO" id="GO:0000077">
    <property type="term" value="P:DNA damage checkpoint signaling"/>
    <property type="evidence" value="ECO:0007669"/>
    <property type="project" value="TreeGrafter"/>
</dbReference>
<proteinExistence type="predicted"/>
<dbReference type="RefSeq" id="XP_020124207.1">
    <property type="nucleotide sequence ID" value="XM_020260108.1"/>
</dbReference>
<comment type="subcellular location">
    <subcellularLocation>
        <location evidence="1">Nucleus</location>
    </subcellularLocation>
</comment>
<keyword evidence="7" id="KW-1185">Reference proteome</keyword>
<dbReference type="InterPro" id="IPR036420">
    <property type="entry name" value="BRCT_dom_sf"/>
</dbReference>
<dbReference type="InterPro" id="IPR047252">
    <property type="entry name" value="TP53BP1-like"/>
</dbReference>
<dbReference type="FunFam" id="3.40.50.10190:FF:000083">
    <property type="entry name" value="DNA damage repair protein (Rad9)"/>
    <property type="match status" value="1"/>
</dbReference>
<keyword evidence="3" id="KW-0539">Nucleus</keyword>
<dbReference type="InterPro" id="IPR047249">
    <property type="entry name" value="BRCT_p53bp1-like_rpt1"/>
</dbReference>
<evidence type="ECO:0000313" key="7">
    <source>
        <dbReference type="Proteomes" id="UP000214365"/>
    </source>
</evidence>
<evidence type="ECO:0000259" key="5">
    <source>
        <dbReference type="PROSITE" id="PS50172"/>
    </source>
</evidence>
<accession>A0A225B9L6</accession>
<dbReference type="InterPro" id="IPR001357">
    <property type="entry name" value="BRCT_dom"/>
</dbReference>
<dbReference type="GO" id="GO:0042393">
    <property type="term" value="F:histone binding"/>
    <property type="evidence" value="ECO:0007669"/>
    <property type="project" value="TreeGrafter"/>
</dbReference>
<feature type="region of interest" description="Disordered" evidence="4">
    <location>
        <begin position="1063"/>
        <end position="1082"/>
    </location>
</feature>
<name>A0A225B9L6_TALAT</name>
<evidence type="ECO:0000256" key="4">
    <source>
        <dbReference type="SAM" id="MobiDB-lite"/>
    </source>
</evidence>